<comment type="caution">
    <text evidence="1">The sequence shown here is derived from an EMBL/GenBank/DDBJ whole genome shotgun (WGS) entry which is preliminary data.</text>
</comment>
<dbReference type="RefSeq" id="WP_177104785.1">
    <property type="nucleotide sequence ID" value="NZ_JACAQA010000058.1"/>
</dbReference>
<evidence type="ECO:0000313" key="2">
    <source>
        <dbReference type="Proteomes" id="UP000522864"/>
    </source>
</evidence>
<proteinExistence type="predicted"/>
<name>A0A7Y7WZW1_9PSED</name>
<accession>A0A7Y7WZW1</accession>
<dbReference type="EMBL" id="JACAQA010000058">
    <property type="protein sequence ID" value="NWB89443.1"/>
    <property type="molecule type" value="Genomic_DNA"/>
</dbReference>
<reference evidence="1 2" key="1">
    <citation type="submission" date="2020-04" db="EMBL/GenBank/DDBJ databases">
        <title>Molecular characterization of pseudomonads from Agaricus bisporus reveal novel blotch 2 pathogens in Western Europe.</title>
        <authorList>
            <person name="Taparia T."/>
            <person name="Krijger M."/>
            <person name="Haynes E."/>
            <person name="Elpinstone J.G."/>
            <person name="Noble R."/>
            <person name="Van Der Wolf J."/>
        </authorList>
    </citation>
    <scope>NUCLEOTIDE SEQUENCE [LARGE SCALE GENOMIC DNA]</scope>
    <source>
        <strain evidence="1 2">G9001</strain>
    </source>
</reference>
<sequence length="231" mass="22721">MIENAKMSIAAASATTTFTADEVIVETALGGSAYQLPNFSKTINLATTGVGGMDTGTAPVSGFVSIYAIYIPTTGASGLLACAQAISNGGVYSGANMPAGYTALALVSAWPTNSGGQLIAGFQVDRGILIAPVTAISAGSASSYISLIIATAVPSAAQTVSGIIVANGSSATTVYVAGSASGIGQKSTDGNTTGTVGPTAPFSGLPLITSQTIYYFQSGGTIGVNITGYTF</sequence>
<organism evidence="1 2">
    <name type="scientific">Pseudomonas gingeri</name>
    <dbReference type="NCBI Taxonomy" id="117681"/>
    <lineage>
        <taxon>Bacteria</taxon>
        <taxon>Pseudomonadati</taxon>
        <taxon>Pseudomonadota</taxon>
        <taxon>Gammaproteobacteria</taxon>
        <taxon>Pseudomonadales</taxon>
        <taxon>Pseudomonadaceae</taxon>
        <taxon>Pseudomonas</taxon>
    </lineage>
</organism>
<dbReference type="Proteomes" id="UP000522864">
    <property type="component" value="Unassembled WGS sequence"/>
</dbReference>
<dbReference type="AlphaFoldDB" id="A0A7Y7WZW1"/>
<evidence type="ECO:0000313" key="1">
    <source>
        <dbReference type="EMBL" id="NWB89443.1"/>
    </source>
</evidence>
<protein>
    <submittedName>
        <fullName evidence="1">Phage tail protein</fullName>
    </submittedName>
</protein>
<gene>
    <name evidence="1" type="ORF">HX830_31740</name>
</gene>